<keyword evidence="8" id="KW-1185">Reference proteome</keyword>
<evidence type="ECO:0000256" key="3">
    <source>
        <dbReference type="ARBA" id="ARBA00023125"/>
    </source>
</evidence>
<dbReference type="Proteomes" id="UP001243757">
    <property type="component" value="Unassembled WGS sequence"/>
</dbReference>
<sequence length="212" mass="23398">MRLTRKQTQEQTRARLLDAAAEAVFDGGIAAISIRGICEAAGYSQGAFYSNFADRDDLLLALMRRHIEEEAANLDRLIADMGRPPEARPLEDDLQRIARWLSDHGESADWSRLTAEFKLEAQRNPAFAAGHATAAEAFHHSFARLMNDLVTRHGLRPVLPARDLSIGLYALWNGLALQAAVDPKLERMPLYLAFFRAVTGSPAPATPDHPAT</sequence>
<dbReference type="InterPro" id="IPR009057">
    <property type="entry name" value="Homeodomain-like_sf"/>
</dbReference>
<dbReference type="InterPro" id="IPR036271">
    <property type="entry name" value="Tet_transcr_reg_TetR-rel_C_sf"/>
</dbReference>
<dbReference type="Pfam" id="PF13977">
    <property type="entry name" value="TetR_C_6"/>
    <property type="match status" value="1"/>
</dbReference>
<dbReference type="Pfam" id="PF00440">
    <property type="entry name" value="TetR_N"/>
    <property type="match status" value="1"/>
</dbReference>
<name>A0ABT7EV82_9RHOB</name>
<proteinExistence type="predicted"/>
<dbReference type="RefSeq" id="WP_284479069.1">
    <property type="nucleotide sequence ID" value="NZ_JASNJD010000001.1"/>
</dbReference>
<dbReference type="PANTHER" id="PTHR30055">
    <property type="entry name" value="HTH-TYPE TRANSCRIPTIONAL REGULATOR RUTR"/>
    <property type="match status" value="1"/>
</dbReference>
<dbReference type="InterPro" id="IPR001647">
    <property type="entry name" value="HTH_TetR"/>
</dbReference>
<dbReference type="InterPro" id="IPR050109">
    <property type="entry name" value="HTH-type_TetR-like_transc_reg"/>
</dbReference>
<protein>
    <submittedName>
        <fullName evidence="7">TetR/AcrR family transcriptional regulator</fullName>
    </submittedName>
</protein>
<keyword evidence="4" id="KW-0804">Transcription</keyword>
<dbReference type="InterPro" id="IPR039538">
    <property type="entry name" value="BetI_C"/>
</dbReference>
<evidence type="ECO:0000256" key="1">
    <source>
        <dbReference type="ARBA" id="ARBA00022491"/>
    </source>
</evidence>
<feature type="DNA-binding region" description="H-T-H motif" evidence="5">
    <location>
        <begin position="33"/>
        <end position="52"/>
    </location>
</feature>
<keyword evidence="1" id="KW-0678">Repressor</keyword>
<dbReference type="PROSITE" id="PS50977">
    <property type="entry name" value="HTH_TETR_2"/>
    <property type="match status" value="1"/>
</dbReference>
<keyword evidence="3 5" id="KW-0238">DNA-binding</keyword>
<accession>A0ABT7EV82</accession>
<feature type="domain" description="HTH tetR-type" evidence="6">
    <location>
        <begin position="10"/>
        <end position="70"/>
    </location>
</feature>
<evidence type="ECO:0000259" key="6">
    <source>
        <dbReference type="PROSITE" id="PS50977"/>
    </source>
</evidence>
<evidence type="ECO:0000256" key="2">
    <source>
        <dbReference type="ARBA" id="ARBA00023015"/>
    </source>
</evidence>
<organism evidence="7 8">
    <name type="scientific">Pseudodonghicola flavimaris</name>
    <dbReference type="NCBI Taxonomy" id="3050036"/>
    <lineage>
        <taxon>Bacteria</taxon>
        <taxon>Pseudomonadati</taxon>
        <taxon>Pseudomonadota</taxon>
        <taxon>Alphaproteobacteria</taxon>
        <taxon>Rhodobacterales</taxon>
        <taxon>Paracoccaceae</taxon>
        <taxon>Pseudodonghicola</taxon>
    </lineage>
</organism>
<reference evidence="7 8" key="1">
    <citation type="submission" date="2023-05" db="EMBL/GenBank/DDBJ databases">
        <title>Pseudodonghicola sp. nov.</title>
        <authorList>
            <person name="Huang J."/>
        </authorList>
    </citation>
    <scope>NUCLEOTIDE SEQUENCE [LARGE SCALE GENOMIC DNA]</scope>
    <source>
        <strain evidence="7 8">IC7</strain>
    </source>
</reference>
<dbReference type="PRINTS" id="PR00455">
    <property type="entry name" value="HTHTETR"/>
</dbReference>
<keyword evidence="2" id="KW-0805">Transcription regulation</keyword>
<evidence type="ECO:0000256" key="5">
    <source>
        <dbReference type="PROSITE-ProRule" id="PRU00335"/>
    </source>
</evidence>
<comment type="caution">
    <text evidence="7">The sequence shown here is derived from an EMBL/GenBank/DDBJ whole genome shotgun (WGS) entry which is preliminary data.</text>
</comment>
<dbReference type="SUPFAM" id="SSF48498">
    <property type="entry name" value="Tetracyclin repressor-like, C-terminal domain"/>
    <property type="match status" value="1"/>
</dbReference>
<evidence type="ECO:0000313" key="8">
    <source>
        <dbReference type="Proteomes" id="UP001243757"/>
    </source>
</evidence>
<dbReference type="EMBL" id="JASNJD010000001">
    <property type="protein sequence ID" value="MDK3016249.1"/>
    <property type="molecule type" value="Genomic_DNA"/>
</dbReference>
<evidence type="ECO:0000313" key="7">
    <source>
        <dbReference type="EMBL" id="MDK3016249.1"/>
    </source>
</evidence>
<dbReference type="PANTHER" id="PTHR30055:SF234">
    <property type="entry name" value="HTH-TYPE TRANSCRIPTIONAL REGULATOR BETI"/>
    <property type="match status" value="1"/>
</dbReference>
<evidence type="ECO:0000256" key="4">
    <source>
        <dbReference type="ARBA" id="ARBA00023163"/>
    </source>
</evidence>
<gene>
    <name evidence="7" type="ORF">QO033_01090</name>
</gene>
<dbReference type="Gene3D" id="1.10.357.10">
    <property type="entry name" value="Tetracycline Repressor, domain 2"/>
    <property type="match status" value="1"/>
</dbReference>
<dbReference type="SUPFAM" id="SSF46689">
    <property type="entry name" value="Homeodomain-like"/>
    <property type="match status" value="1"/>
</dbReference>